<evidence type="ECO:0000256" key="4">
    <source>
        <dbReference type="ARBA" id="ARBA00022833"/>
    </source>
</evidence>
<accession>A0AAN6ZE14</accession>
<sequence length="450" mass="48013">MSQSPSSSGAMGIGNVLNIKGEPGVEQHQQGATPEQQPRPAMAHQQIPMDRPNSPHGSEQSRYSGPMNASYPSPTAMGVASLPPVPSANMAPAQMMRHPDVPPNLGSGMPPGGYKPVETGTQPPPKAFPCSTCGKPFARRSDLARHERIHSGIRPHVCDYPGCGKQFIQRSALTVHQRVHTGEKPHRCERCSKPFSDSSSLARHRRIHSGKRPYKCPYADCQKTFTRRTTLTRHQNHHVGTVEDSARARAEALALGASAAAAAAVAKTKSRSESEQASNHESPLSTPSPAQRTLSMSPSAELANMNNMQYLSNNTLPPHLRGDVHVGSPSSTTSSVFNNGMRPTSHPTGYPAPQALEPSIEQHQQGPGSASGSPHIGSVGWASPGPVGSPTQSPNGHGYVYPDPESYPTGTPLGQLFYQSAAPSRRPDSVEPGVPSYDAKRQGELWATHQ</sequence>
<proteinExistence type="predicted"/>
<dbReference type="GO" id="GO:0000981">
    <property type="term" value="F:DNA-binding transcription factor activity, RNA polymerase II-specific"/>
    <property type="evidence" value="ECO:0007669"/>
    <property type="project" value="UniProtKB-ARBA"/>
</dbReference>
<dbReference type="GO" id="GO:0000785">
    <property type="term" value="C:chromatin"/>
    <property type="evidence" value="ECO:0007669"/>
    <property type="project" value="TreeGrafter"/>
</dbReference>
<evidence type="ECO:0000256" key="2">
    <source>
        <dbReference type="ARBA" id="ARBA00022737"/>
    </source>
</evidence>
<feature type="compositionally biased region" description="Polar residues" evidence="6">
    <location>
        <begin position="27"/>
        <end position="36"/>
    </location>
</feature>
<dbReference type="SUPFAM" id="SSF57667">
    <property type="entry name" value="beta-beta-alpha zinc fingers"/>
    <property type="match status" value="2"/>
</dbReference>
<organism evidence="8 9">
    <name type="scientific">Trichocladium antarcticum</name>
    <dbReference type="NCBI Taxonomy" id="1450529"/>
    <lineage>
        <taxon>Eukaryota</taxon>
        <taxon>Fungi</taxon>
        <taxon>Dikarya</taxon>
        <taxon>Ascomycota</taxon>
        <taxon>Pezizomycotina</taxon>
        <taxon>Sordariomycetes</taxon>
        <taxon>Sordariomycetidae</taxon>
        <taxon>Sordariales</taxon>
        <taxon>Chaetomiaceae</taxon>
        <taxon>Trichocladium</taxon>
    </lineage>
</organism>
<evidence type="ECO:0000256" key="5">
    <source>
        <dbReference type="PROSITE-ProRule" id="PRU00042"/>
    </source>
</evidence>
<feature type="domain" description="C2H2-type" evidence="7">
    <location>
        <begin position="156"/>
        <end position="185"/>
    </location>
</feature>
<dbReference type="InterPro" id="IPR013087">
    <property type="entry name" value="Znf_C2H2_type"/>
</dbReference>
<dbReference type="PANTHER" id="PTHR14003">
    <property type="entry name" value="TRANSCRIPTIONAL REPRESSOR PROTEIN YY"/>
    <property type="match status" value="1"/>
</dbReference>
<comment type="caution">
    <text evidence="8">The sequence shown here is derived from an EMBL/GenBank/DDBJ whole genome shotgun (WGS) entry which is preliminary data.</text>
</comment>
<keyword evidence="2" id="KW-0677">Repeat</keyword>
<dbReference type="InterPro" id="IPR036236">
    <property type="entry name" value="Znf_C2H2_sf"/>
</dbReference>
<dbReference type="GO" id="GO:0000978">
    <property type="term" value="F:RNA polymerase II cis-regulatory region sequence-specific DNA binding"/>
    <property type="evidence" value="ECO:0007669"/>
    <property type="project" value="TreeGrafter"/>
</dbReference>
<dbReference type="Pfam" id="PF00096">
    <property type="entry name" value="zf-C2H2"/>
    <property type="match status" value="4"/>
</dbReference>
<feature type="region of interest" description="Disordered" evidence="6">
    <location>
        <begin position="1"/>
        <end position="133"/>
    </location>
</feature>
<evidence type="ECO:0000256" key="1">
    <source>
        <dbReference type="ARBA" id="ARBA00022723"/>
    </source>
</evidence>
<name>A0AAN6ZE14_9PEZI</name>
<reference evidence="8" key="2">
    <citation type="submission" date="2023-05" db="EMBL/GenBank/DDBJ databases">
        <authorList>
            <consortium name="Lawrence Berkeley National Laboratory"/>
            <person name="Steindorff A."/>
            <person name="Hensen N."/>
            <person name="Bonometti L."/>
            <person name="Westerberg I."/>
            <person name="Brannstrom I.O."/>
            <person name="Guillou S."/>
            <person name="Cros-Aarteil S."/>
            <person name="Calhoun S."/>
            <person name="Haridas S."/>
            <person name="Kuo A."/>
            <person name="Mondo S."/>
            <person name="Pangilinan J."/>
            <person name="Riley R."/>
            <person name="Labutti K."/>
            <person name="Andreopoulos B."/>
            <person name="Lipzen A."/>
            <person name="Chen C."/>
            <person name="Yanf M."/>
            <person name="Daum C."/>
            <person name="Ng V."/>
            <person name="Clum A."/>
            <person name="Ohm R."/>
            <person name="Martin F."/>
            <person name="Silar P."/>
            <person name="Natvig D."/>
            <person name="Lalanne C."/>
            <person name="Gautier V."/>
            <person name="Ament-Velasquez S.L."/>
            <person name="Kruys A."/>
            <person name="Hutchinson M.I."/>
            <person name="Powell A.J."/>
            <person name="Barry K."/>
            <person name="Miller A.N."/>
            <person name="Grigoriev I.V."/>
            <person name="Debuchy R."/>
            <person name="Gladieux P."/>
            <person name="Thoren M.H."/>
            <person name="Johannesson H."/>
        </authorList>
    </citation>
    <scope>NUCLEOTIDE SEQUENCE</scope>
    <source>
        <strain evidence="8">CBS 123565</strain>
    </source>
</reference>
<protein>
    <recommendedName>
        <fullName evidence="7">C2H2-type domain-containing protein</fullName>
    </recommendedName>
</protein>
<dbReference type="FunFam" id="3.30.160.60:FF:002061">
    <property type="entry name" value="Uncharacterized protein"/>
    <property type="match status" value="1"/>
</dbReference>
<dbReference type="FunFam" id="3.30.160.60:FF:002343">
    <property type="entry name" value="Zinc finger protein 33A"/>
    <property type="match status" value="1"/>
</dbReference>
<reference evidence="8" key="1">
    <citation type="journal article" date="2023" name="Mol. Phylogenet. Evol.">
        <title>Genome-scale phylogeny and comparative genomics of the fungal order Sordariales.</title>
        <authorList>
            <person name="Hensen N."/>
            <person name="Bonometti L."/>
            <person name="Westerberg I."/>
            <person name="Brannstrom I.O."/>
            <person name="Guillou S."/>
            <person name="Cros-Aarteil S."/>
            <person name="Calhoun S."/>
            <person name="Haridas S."/>
            <person name="Kuo A."/>
            <person name="Mondo S."/>
            <person name="Pangilinan J."/>
            <person name="Riley R."/>
            <person name="LaButti K."/>
            <person name="Andreopoulos B."/>
            <person name="Lipzen A."/>
            <person name="Chen C."/>
            <person name="Yan M."/>
            <person name="Daum C."/>
            <person name="Ng V."/>
            <person name="Clum A."/>
            <person name="Steindorff A."/>
            <person name="Ohm R.A."/>
            <person name="Martin F."/>
            <person name="Silar P."/>
            <person name="Natvig D.O."/>
            <person name="Lalanne C."/>
            <person name="Gautier V."/>
            <person name="Ament-Velasquez S.L."/>
            <person name="Kruys A."/>
            <person name="Hutchinson M.I."/>
            <person name="Powell A.J."/>
            <person name="Barry K."/>
            <person name="Miller A.N."/>
            <person name="Grigoriev I.V."/>
            <person name="Debuchy R."/>
            <person name="Gladieux P."/>
            <person name="Hiltunen Thoren M."/>
            <person name="Johannesson H."/>
        </authorList>
    </citation>
    <scope>NUCLEOTIDE SEQUENCE</scope>
    <source>
        <strain evidence="8">CBS 123565</strain>
    </source>
</reference>
<feature type="region of interest" description="Disordered" evidence="6">
    <location>
        <begin position="266"/>
        <end position="295"/>
    </location>
</feature>
<feature type="region of interest" description="Disordered" evidence="6">
    <location>
        <begin position="190"/>
        <end position="209"/>
    </location>
</feature>
<evidence type="ECO:0000313" key="8">
    <source>
        <dbReference type="EMBL" id="KAK4134887.1"/>
    </source>
</evidence>
<keyword evidence="4" id="KW-0862">Zinc</keyword>
<feature type="domain" description="C2H2-type" evidence="7">
    <location>
        <begin position="214"/>
        <end position="243"/>
    </location>
</feature>
<dbReference type="EMBL" id="MU853407">
    <property type="protein sequence ID" value="KAK4134887.1"/>
    <property type="molecule type" value="Genomic_DNA"/>
</dbReference>
<gene>
    <name evidence="8" type="ORF">BT67DRAFT_420333</name>
</gene>
<evidence type="ECO:0000256" key="3">
    <source>
        <dbReference type="ARBA" id="ARBA00022771"/>
    </source>
</evidence>
<dbReference type="GO" id="GO:0008270">
    <property type="term" value="F:zinc ion binding"/>
    <property type="evidence" value="ECO:0007669"/>
    <property type="project" value="UniProtKB-KW"/>
</dbReference>
<dbReference type="SMART" id="SM00355">
    <property type="entry name" value="ZnF_C2H2"/>
    <property type="match status" value="4"/>
</dbReference>
<keyword evidence="9" id="KW-1185">Reference proteome</keyword>
<feature type="compositionally biased region" description="Polar residues" evidence="6">
    <location>
        <begin position="328"/>
        <end position="347"/>
    </location>
</feature>
<evidence type="ECO:0000313" key="9">
    <source>
        <dbReference type="Proteomes" id="UP001304895"/>
    </source>
</evidence>
<dbReference type="GO" id="GO:0005667">
    <property type="term" value="C:transcription regulator complex"/>
    <property type="evidence" value="ECO:0007669"/>
    <property type="project" value="TreeGrafter"/>
</dbReference>
<evidence type="ECO:0000256" key="6">
    <source>
        <dbReference type="SAM" id="MobiDB-lite"/>
    </source>
</evidence>
<feature type="region of interest" description="Disordered" evidence="6">
    <location>
        <begin position="310"/>
        <end position="450"/>
    </location>
</feature>
<keyword evidence="1" id="KW-0479">Metal-binding</keyword>
<dbReference type="Gene3D" id="3.30.160.60">
    <property type="entry name" value="Classic Zinc Finger"/>
    <property type="match status" value="4"/>
</dbReference>
<feature type="domain" description="C2H2-type" evidence="7">
    <location>
        <begin position="186"/>
        <end position="213"/>
    </location>
</feature>
<dbReference type="PROSITE" id="PS00028">
    <property type="entry name" value="ZINC_FINGER_C2H2_1"/>
    <property type="match status" value="4"/>
</dbReference>
<feature type="compositionally biased region" description="Polar residues" evidence="6">
    <location>
        <begin position="275"/>
        <end position="295"/>
    </location>
</feature>
<dbReference type="FunFam" id="3.30.160.60:FF:000125">
    <property type="entry name" value="Putative zinc finger protein 143"/>
    <property type="match status" value="1"/>
</dbReference>
<dbReference type="PANTHER" id="PTHR14003:SF20">
    <property type="entry name" value="FINGER DOMAIN PROTEIN, PUTATIVE (AFU_ORTHOLOGUE AFUA_4G10380)-RELATED"/>
    <property type="match status" value="1"/>
</dbReference>
<feature type="compositionally biased region" description="Polar residues" evidence="6">
    <location>
        <begin position="361"/>
        <end position="372"/>
    </location>
</feature>
<evidence type="ECO:0000259" key="7">
    <source>
        <dbReference type="PROSITE" id="PS50157"/>
    </source>
</evidence>
<dbReference type="AlphaFoldDB" id="A0AAN6ZE14"/>
<feature type="domain" description="C2H2-type" evidence="7">
    <location>
        <begin position="128"/>
        <end position="155"/>
    </location>
</feature>
<dbReference type="Proteomes" id="UP001304895">
    <property type="component" value="Unassembled WGS sequence"/>
</dbReference>
<dbReference type="PROSITE" id="PS50157">
    <property type="entry name" value="ZINC_FINGER_C2H2_2"/>
    <property type="match status" value="4"/>
</dbReference>
<keyword evidence="3 5" id="KW-0863">Zinc-finger</keyword>